<sequence>MTNKFAREIARMRRIEGQARGIIRMMQDERYCIDILQQLAAMEAALRAARMKVLNIHAKTCVEEVITSQDKAEQSEKLSELIALFEKMGR</sequence>
<dbReference type="EMBL" id="BMLK01000005">
    <property type="protein sequence ID" value="GGN45979.1"/>
    <property type="molecule type" value="Genomic_DNA"/>
</dbReference>
<dbReference type="Pfam" id="PF02583">
    <property type="entry name" value="Trns_repr_metal"/>
    <property type="match status" value="1"/>
</dbReference>
<dbReference type="PANTHER" id="PTHR33677:SF3">
    <property type="entry name" value="COPPER-SENSING TRANSCRIPTIONAL REPRESSOR RICR"/>
    <property type="match status" value="1"/>
</dbReference>
<evidence type="ECO:0000313" key="3">
    <source>
        <dbReference type="Proteomes" id="UP000605099"/>
    </source>
</evidence>
<dbReference type="PANTHER" id="PTHR33677">
    <property type="entry name" value="TRANSCRIPTIONAL REPRESSOR FRMR-RELATED"/>
    <property type="match status" value="1"/>
</dbReference>
<protein>
    <recommendedName>
        <fullName evidence="4">Transcriptional regulator</fullName>
    </recommendedName>
</protein>
<keyword evidence="3" id="KW-1185">Reference proteome</keyword>
<reference evidence="3" key="1">
    <citation type="journal article" date="2019" name="Int. J. Syst. Evol. Microbiol.">
        <title>The Global Catalogue of Microorganisms (GCM) 10K type strain sequencing project: providing services to taxonomists for standard genome sequencing and annotation.</title>
        <authorList>
            <consortium name="The Broad Institute Genomics Platform"/>
            <consortium name="The Broad Institute Genome Sequencing Center for Infectious Disease"/>
            <person name="Wu L."/>
            <person name="Ma J."/>
        </authorList>
    </citation>
    <scope>NUCLEOTIDE SEQUENCE [LARGE SCALE GENOMIC DNA]</scope>
    <source>
        <strain evidence="3">CGMCC 1.6784</strain>
    </source>
</reference>
<evidence type="ECO:0000256" key="1">
    <source>
        <dbReference type="ARBA" id="ARBA00005260"/>
    </source>
</evidence>
<dbReference type="CDD" id="cd10148">
    <property type="entry name" value="CsoR-like_DUF156"/>
    <property type="match status" value="1"/>
</dbReference>
<dbReference type="InterPro" id="IPR003735">
    <property type="entry name" value="Metal_Tscrpt_repr"/>
</dbReference>
<name>A0ABQ2JIR5_9SPHN</name>
<dbReference type="Proteomes" id="UP000605099">
    <property type="component" value="Unassembled WGS sequence"/>
</dbReference>
<dbReference type="RefSeq" id="WP_098105898.1">
    <property type="nucleotide sequence ID" value="NZ_BMLK01000005.1"/>
</dbReference>
<comment type="similarity">
    <text evidence="1">Belongs to the FrmR/RcnR family.</text>
</comment>
<evidence type="ECO:0000313" key="2">
    <source>
        <dbReference type="EMBL" id="GGN45979.1"/>
    </source>
</evidence>
<dbReference type="Gene3D" id="1.20.58.1000">
    <property type="entry name" value="Metal-sensitive repressor, helix protomer"/>
    <property type="match status" value="1"/>
</dbReference>
<dbReference type="InterPro" id="IPR038390">
    <property type="entry name" value="Metal_Tscrpt_repr_sf"/>
</dbReference>
<comment type="caution">
    <text evidence="2">The sequence shown here is derived from an EMBL/GenBank/DDBJ whole genome shotgun (WGS) entry which is preliminary data.</text>
</comment>
<gene>
    <name evidence="2" type="ORF">GCM10011349_12600</name>
</gene>
<organism evidence="2 3">
    <name type="scientific">Novosphingobium indicum</name>
    <dbReference type="NCBI Taxonomy" id="462949"/>
    <lineage>
        <taxon>Bacteria</taxon>
        <taxon>Pseudomonadati</taxon>
        <taxon>Pseudomonadota</taxon>
        <taxon>Alphaproteobacteria</taxon>
        <taxon>Sphingomonadales</taxon>
        <taxon>Sphingomonadaceae</taxon>
        <taxon>Novosphingobium</taxon>
    </lineage>
</organism>
<proteinExistence type="inferred from homology"/>
<evidence type="ECO:0008006" key="4">
    <source>
        <dbReference type="Google" id="ProtNLM"/>
    </source>
</evidence>
<accession>A0ABQ2JIR5</accession>